<feature type="transmembrane region" description="Helical" evidence="4">
    <location>
        <begin position="307"/>
        <end position="326"/>
    </location>
</feature>
<dbReference type="PANTHER" id="PTHR22550">
    <property type="entry name" value="SPORE GERMINATION PROTEIN"/>
    <property type="match status" value="1"/>
</dbReference>
<reference evidence="5" key="1">
    <citation type="submission" date="2021-03" db="EMBL/GenBank/DDBJ databases">
        <title>Antimicrobial resistance genes in bacteria isolated from Japanese honey, and their potential for conferring macrolide and lincosamide resistance in the American foulbrood pathogen Paenibacillus larvae.</title>
        <authorList>
            <person name="Okamoto M."/>
            <person name="Kumagai M."/>
            <person name="Kanamori H."/>
            <person name="Takamatsu D."/>
        </authorList>
    </citation>
    <scope>NUCLEOTIDE SEQUENCE</scope>
    <source>
        <strain evidence="5">J40TS1</strain>
    </source>
</reference>
<evidence type="ECO:0000256" key="4">
    <source>
        <dbReference type="SAM" id="Phobius"/>
    </source>
</evidence>
<organism evidence="5 6">
    <name type="scientific">Paenibacillus montaniterrae</name>
    <dbReference type="NCBI Taxonomy" id="429341"/>
    <lineage>
        <taxon>Bacteria</taxon>
        <taxon>Bacillati</taxon>
        <taxon>Bacillota</taxon>
        <taxon>Bacilli</taxon>
        <taxon>Bacillales</taxon>
        <taxon>Paenibacillaceae</taxon>
        <taxon>Paenibacillus</taxon>
    </lineage>
</organism>
<dbReference type="InterPro" id="IPR050768">
    <property type="entry name" value="UPF0353/GerABKA_families"/>
</dbReference>
<feature type="transmembrane region" description="Helical" evidence="4">
    <location>
        <begin position="371"/>
        <end position="388"/>
    </location>
</feature>
<dbReference type="EMBL" id="BOSE01000004">
    <property type="protein sequence ID" value="GIP16765.1"/>
    <property type="molecule type" value="Genomic_DNA"/>
</dbReference>
<keyword evidence="6" id="KW-1185">Reference proteome</keyword>
<evidence type="ECO:0000313" key="5">
    <source>
        <dbReference type="EMBL" id="GIP16765.1"/>
    </source>
</evidence>
<keyword evidence="2 4" id="KW-0472">Membrane</keyword>
<comment type="similarity">
    <text evidence="1">Belongs to the GerABKA family.</text>
</comment>
<evidence type="ECO:0000313" key="6">
    <source>
        <dbReference type="Proteomes" id="UP000683139"/>
    </source>
</evidence>
<accession>A0A919YP15</accession>
<keyword evidence="4" id="KW-1133">Transmembrane helix</keyword>
<dbReference type="RefSeq" id="WP_213515346.1">
    <property type="nucleotide sequence ID" value="NZ_BOSE01000004.1"/>
</dbReference>
<comment type="caution">
    <text evidence="5">The sequence shown here is derived from an EMBL/GenBank/DDBJ whole genome shotgun (WGS) entry which is preliminary data.</text>
</comment>
<feature type="transmembrane region" description="Helical" evidence="4">
    <location>
        <begin position="426"/>
        <end position="452"/>
    </location>
</feature>
<feature type="region of interest" description="Disordered" evidence="3">
    <location>
        <begin position="1"/>
        <end position="23"/>
    </location>
</feature>
<dbReference type="PANTHER" id="PTHR22550:SF5">
    <property type="entry name" value="LEUCINE ZIPPER PROTEIN 4"/>
    <property type="match status" value="1"/>
</dbReference>
<evidence type="ECO:0000256" key="3">
    <source>
        <dbReference type="SAM" id="MobiDB-lite"/>
    </source>
</evidence>
<gene>
    <name evidence="5" type="primary">gerKA_1</name>
    <name evidence="5" type="ORF">J40TS1_24070</name>
</gene>
<evidence type="ECO:0000256" key="2">
    <source>
        <dbReference type="ARBA" id="ARBA00023136"/>
    </source>
</evidence>
<feature type="transmembrane region" description="Helical" evidence="4">
    <location>
        <begin position="394"/>
        <end position="414"/>
    </location>
</feature>
<dbReference type="InterPro" id="IPR004995">
    <property type="entry name" value="Spore_Ger"/>
</dbReference>
<dbReference type="Proteomes" id="UP000683139">
    <property type="component" value="Unassembled WGS sequence"/>
</dbReference>
<feature type="transmembrane region" description="Helical" evidence="4">
    <location>
        <begin position="265"/>
        <end position="286"/>
    </location>
</feature>
<feature type="region of interest" description="Disordered" evidence="3">
    <location>
        <begin position="498"/>
        <end position="517"/>
    </location>
</feature>
<evidence type="ECO:0000256" key="1">
    <source>
        <dbReference type="ARBA" id="ARBA00005278"/>
    </source>
</evidence>
<protein>
    <submittedName>
        <fullName evidence="5">Spore germination protein KA</fullName>
    </submittedName>
</protein>
<dbReference type="AlphaFoldDB" id="A0A919YP15"/>
<proteinExistence type="inferred from homology"/>
<sequence length="517" mass="57313">MERVTDSINENAEHSGIQQKQKQPLQSELQANIDLLLGYAGYSDDIVIRRFGGDHGIKEAVILYVEGLTDRDTLMNNIIKPLQFRKPFASSVIDELKQLVSASDLKEAADTDYILQALFSGDTIILMHGEASALVASSKGGEKRPVSEPATQTIIRGPRESFTENLSTNTALIRRKVKDANLWLETMQIGRVTKTKVGIMYIQGLVQPSIITEIKQRLNQIDIDGILEGGYVEEFIQDKTFTPFPTIQNTDRPDSSAAALLEGRVVIIIDGSPFVLLAPALFVQFFQASEDYYHRWDISTLIRGLRFLSFAIALLAPSLYVAVTTYHQELIPSSLLFALASQREGAPFPAFIEAFIMEIMFEVLREAGIRMGRAVGSSVSIVGTLVIGQAAVEAGLVTAAMVIVVSSTAIANFVSPSFNMGISTRLLRFGFMALAASLGLYGITIGLIILALHLCHLTSFGIPYMSSLAPYYSNDQKDALFRFPHWLMKKRPQRLSNWNEEREQTVSVQQHQMRDKD</sequence>
<dbReference type="GO" id="GO:0009847">
    <property type="term" value="P:spore germination"/>
    <property type="evidence" value="ECO:0007669"/>
    <property type="project" value="InterPro"/>
</dbReference>
<dbReference type="GO" id="GO:0016020">
    <property type="term" value="C:membrane"/>
    <property type="evidence" value="ECO:0007669"/>
    <property type="project" value="InterPro"/>
</dbReference>
<dbReference type="Pfam" id="PF03323">
    <property type="entry name" value="GerA"/>
    <property type="match status" value="1"/>
</dbReference>
<dbReference type="PIRSF" id="PIRSF005690">
    <property type="entry name" value="GerBA"/>
    <property type="match status" value="1"/>
</dbReference>
<name>A0A919YP15_9BACL</name>
<keyword evidence="4" id="KW-0812">Transmembrane</keyword>